<dbReference type="AlphaFoldDB" id="F8II03"/>
<proteinExistence type="predicted"/>
<accession>F8II03</accession>
<dbReference type="PATRIC" id="fig|1048834.4.peg.1291"/>
<organism evidence="1 2">
    <name type="scientific">Alicyclobacillus acidocaldarius (strain Tc-4-1)</name>
    <name type="common">Bacillus acidocaldarius</name>
    <dbReference type="NCBI Taxonomy" id="1048834"/>
    <lineage>
        <taxon>Bacteria</taxon>
        <taxon>Bacillati</taxon>
        <taxon>Bacillota</taxon>
        <taxon>Bacilli</taxon>
        <taxon>Bacillales</taxon>
        <taxon>Alicyclobacillaceae</taxon>
        <taxon>Alicyclobacillus</taxon>
    </lineage>
</organism>
<dbReference type="OrthoDB" id="2377076at2"/>
<sequence>MSEALKTPIRLESQEIHIGDVVTVYTLGLGPANPGFTGVVLRSTPSYLHLGLFAHEGESGSTQCPVVAEAIIRYDQIACVVRRISR</sequence>
<reference evidence="2" key="2">
    <citation type="submission" date="2011-06" db="EMBL/GenBank/DDBJ databases">
        <title>The complete genome sequence of Alicyclobacillus acidocaldarius sp. Tc-4-1.</title>
        <authorList>
            <person name="Chen Y."/>
            <person name="He Y."/>
            <person name="Dong Z."/>
            <person name="Hu S."/>
        </authorList>
    </citation>
    <scope>NUCLEOTIDE SEQUENCE [LARGE SCALE GENOMIC DNA]</scope>
    <source>
        <strain evidence="2">Tc-4-1</strain>
    </source>
</reference>
<gene>
    <name evidence="1" type="ordered locus">TC41_1356</name>
</gene>
<reference evidence="1 2" key="1">
    <citation type="journal article" date="2011" name="J. Bacteriol.">
        <title>Complete Genome Sequence of Alicyclobacillus acidocaldarius Strain Tc-4-1.</title>
        <authorList>
            <person name="Chen Y."/>
            <person name="He Y."/>
            <person name="Zhang B."/>
            <person name="Yang J."/>
            <person name="Li W."/>
            <person name="Dong Z."/>
            <person name="Hu S."/>
        </authorList>
    </citation>
    <scope>NUCLEOTIDE SEQUENCE [LARGE SCALE GENOMIC DNA]</scope>
    <source>
        <strain evidence="1 2">Tc-4-1</strain>
    </source>
</reference>
<dbReference type="RefSeq" id="WP_014464171.1">
    <property type="nucleotide sequence ID" value="NC_017167.1"/>
</dbReference>
<protein>
    <submittedName>
        <fullName evidence="1">Uncharacterized protein</fullName>
    </submittedName>
</protein>
<name>F8II03_ALIAT</name>
<dbReference type="Proteomes" id="UP000000292">
    <property type="component" value="Chromosome"/>
</dbReference>
<dbReference type="KEGG" id="aad:TC41_1356"/>
<evidence type="ECO:0000313" key="1">
    <source>
        <dbReference type="EMBL" id="AEJ43293.1"/>
    </source>
</evidence>
<evidence type="ECO:0000313" key="2">
    <source>
        <dbReference type="Proteomes" id="UP000000292"/>
    </source>
</evidence>
<dbReference type="HOGENOM" id="CLU_2490920_0_0_9"/>
<dbReference type="EMBL" id="CP002902">
    <property type="protein sequence ID" value="AEJ43293.1"/>
    <property type="molecule type" value="Genomic_DNA"/>
</dbReference>